<gene>
    <name evidence="2" type="primary">scpA</name>
    <name evidence="2" type="ORF">CI610_00740</name>
</gene>
<evidence type="ECO:0000313" key="2">
    <source>
        <dbReference type="EMBL" id="PJE80263.1"/>
    </source>
</evidence>
<protein>
    <submittedName>
        <fullName evidence="2">Segregation and condensation protein A</fullName>
    </submittedName>
</protein>
<sequence length="327" mass="37206">MTEEAIAEEITSEEQESSKPLEKTAVHSIPLAQFKGEPVSKLPQDLYIPPQALEIFLEAFEGPLDLLLYLIKRNNMDILDIQVAEITHQYMKYVSLMEAAQFELAAEYLVMAATLAEIKSRMLLPRVTEGSDEEEEDPRAELIRRLQEYERFKQAAEDIDQLPRTERDIFPTCGIDSPDFDIVRPLPQVDLKEVLMAMAHVLRQSDRNENHQIQEEVLSVRERMSHVLAQLSCDRFIPFVALFRQNEGKIGVVVTFMAIMELIKGSLVELVQNEPFGPIHVKAKNHEEYAMDDDTLITDASPSDHDTIDENDKESLEEPGEVDGITA</sequence>
<feature type="region of interest" description="Disordered" evidence="1">
    <location>
        <begin position="292"/>
        <end position="327"/>
    </location>
</feature>
<dbReference type="InterPro" id="IPR003768">
    <property type="entry name" value="ScpA"/>
</dbReference>
<organism evidence="2">
    <name type="scientific">invertebrate metagenome</name>
    <dbReference type="NCBI Taxonomy" id="1711999"/>
    <lineage>
        <taxon>unclassified sequences</taxon>
        <taxon>metagenomes</taxon>
        <taxon>organismal metagenomes</taxon>
    </lineage>
</organism>
<name>A0A2H9TAL6_9ZZZZ</name>
<dbReference type="PANTHER" id="PTHR33969">
    <property type="entry name" value="SEGREGATION AND CONDENSATION PROTEIN A"/>
    <property type="match status" value="1"/>
</dbReference>
<feature type="region of interest" description="Disordered" evidence="1">
    <location>
        <begin position="1"/>
        <end position="22"/>
    </location>
</feature>
<dbReference type="HAMAP" id="MF_01805">
    <property type="entry name" value="ScpA"/>
    <property type="match status" value="1"/>
</dbReference>
<dbReference type="AlphaFoldDB" id="A0A2H9TAL6"/>
<dbReference type="EMBL" id="NSIT01000024">
    <property type="protein sequence ID" value="PJE80263.1"/>
    <property type="molecule type" value="Genomic_DNA"/>
</dbReference>
<reference evidence="2" key="1">
    <citation type="journal article" date="2017" name="Appl. Environ. Microbiol.">
        <title>Molecular characterization of an Endozoicomonas-like organism causing infection in king scallop Pecten maximus L.</title>
        <authorList>
            <person name="Cano I."/>
            <person name="van Aerle R."/>
            <person name="Ross S."/>
            <person name="Verner-Jeffreys D.W."/>
            <person name="Paley R.K."/>
            <person name="Rimmer G."/>
            <person name="Ryder D."/>
            <person name="Hooper P."/>
            <person name="Stone D."/>
            <person name="Feist S.W."/>
        </authorList>
    </citation>
    <scope>NUCLEOTIDE SEQUENCE</scope>
</reference>
<dbReference type="Gene3D" id="6.10.250.2410">
    <property type="match status" value="1"/>
</dbReference>
<accession>A0A2H9TAL6</accession>
<dbReference type="Pfam" id="PF02616">
    <property type="entry name" value="SMC_ScpA"/>
    <property type="match status" value="1"/>
</dbReference>
<dbReference type="Gene3D" id="1.10.10.580">
    <property type="entry name" value="Structural maintenance of chromosome 1. Chain E"/>
    <property type="match status" value="1"/>
</dbReference>
<evidence type="ECO:0000256" key="1">
    <source>
        <dbReference type="SAM" id="MobiDB-lite"/>
    </source>
</evidence>
<dbReference type="InterPro" id="IPR023093">
    <property type="entry name" value="ScpA-like_C"/>
</dbReference>
<comment type="caution">
    <text evidence="2">The sequence shown here is derived from an EMBL/GenBank/DDBJ whole genome shotgun (WGS) entry which is preliminary data.</text>
</comment>
<proteinExistence type="inferred from homology"/>
<feature type="compositionally biased region" description="Basic and acidic residues" evidence="1">
    <location>
        <begin position="302"/>
        <end position="316"/>
    </location>
</feature>
<feature type="compositionally biased region" description="Acidic residues" evidence="1">
    <location>
        <begin position="1"/>
        <end position="15"/>
    </location>
</feature>
<dbReference type="PANTHER" id="PTHR33969:SF2">
    <property type="entry name" value="SEGREGATION AND CONDENSATION PROTEIN A"/>
    <property type="match status" value="1"/>
</dbReference>